<gene>
    <name evidence="1" type="ORF">QAD02_003025</name>
</gene>
<keyword evidence="2" id="KW-1185">Reference proteome</keyword>
<proteinExistence type="predicted"/>
<reference evidence="1" key="1">
    <citation type="submission" date="2023-04" db="EMBL/GenBank/DDBJ databases">
        <title>A chromosome-level genome assembly of the parasitoid wasp Eretmocerus hayati.</title>
        <authorList>
            <person name="Zhong Y."/>
            <person name="Liu S."/>
            <person name="Liu Y."/>
        </authorList>
    </citation>
    <scope>NUCLEOTIDE SEQUENCE</scope>
    <source>
        <strain evidence="1">ZJU_SS_LIU_2023</strain>
    </source>
</reference>
<comment type="caution">
    <text evidence="1">The sequence shown here is derived from an EMBL/GenBank/DDBJ whole genome shotgun (WGS) entry which is preliminary data.</text>
</comment>
<organism evidence="1 2">
    <name type="scientific">Eretmocerus hayati</name>
    <dbReference type="NCBI Taxonomy" id="131215"/>
    <lineage>
        <taxon>Eukaryota</taxon>
        <taxon>Metazoa</taxon>
        <taxon>Ecdysozoa</taxon>
        <taxon>Arthropoda</taxon>
        <taxon>Hexapoda</taxon>
        <taxon>Insecta</taxon>
        <taxon>Pterygota</taxon>
        <taxon>Neoptera</taxon>
        <taxon>Endopterygota</taxon>
        <taxon>Hymenoptera</taxon>
        <taxon>Apocrita</taxon>
        <taxon>Proctotrupomorpha</taxon>
        <taxon>Chalcidoidea</taxon>
        <taxon>Aphelinidae</taxon>
        <taxon>Aphelininae</taxon>
        <taxon>Eretmocerus</taxon>
    </lineage>
</organism>
<dbReference type="EMBL" id="CM056743">
    <property type="protein sequence ID" value="KAJ8671766.1"/>
    <property type="molecule type" value="Genomic_DNA"/>
</dbReference>
<dbReference type="Proteomes" id="UP001239111">
    <property type="component" value="Chromosome 3"/>
</dbReference>
<evidence type="ECO:0000313" key="1">
    <source>
        <dbReference type="EMBL" id="KAJ8671766.1"/>
    </source>
</evidence>
<sequence length="161" mass="17547">MSNKKSWNELSRQQKHNKAVAWMQSVHQEGTSDSIRERRRVRAPVLLHHDLEPPPNASNSIDIVCSDAASEEQALANCNEAGKSVKPSSGPTLIHTNPVDGAKSDASVNPNVFPRKQDLATNAEPNGLALLSLEDDSRELPIDLQESPAPPEPTMIDDLSE</sequence>
<name>A0ACC2NKY1_9HYME</name>
<protein>
    <submittedName>
        <fullName evidence="1">Uncharacterized protein</fullName>
    </submittedName>
</protein>
<accession>A0ACC2NKY1</accession>
<evidence type="ECO:0000313" key="2">
    <source>
        <dbReference type="Proteomes" id="UP001239111"/>
    </source>
</evidence>